<dbReference type="Pfam" id="PF04960">
    <property type="entry name" value="Glutaminase"/>
    <property type="match status" value="1"/>
</dbReference>
<evidence type="ECO:0000256" key="1">
    <source>
        <dbReference type="ARBA" id="ARBA00011076"/>
    </source>
</evidence>
<evidence type="ECO:0000256" key="6">
    <source>
        <dbReference type="ARBA" id="ARBA00070405"/>
    </source>
</evidence>
<dbReference type="GO" id="GO:0004359">
    <property type="term" value="F:glutaminase activity"/>
    <property type="evidence" value="ECO:0007669"/>
    <property type="project" value="UniProtKB-UniRule"/>
</dbReference>
<dbReference type="SUPFAM" id="SSF52091">
    <property type="entry name" value="SpoIIaa-like"/>
    <property type="match status" value="1"/>
</dbReference>
<evidence type="ECO:0000256" key="4">
    <source>
        <dbReference type="ARBA" id="ARBA00022801"/>
    </source>
</evidence>
<evidence type="ECO:0000256" key="2">
    <source>
        <dbReference type="ARBA" id="ARBA00011881"/>
    </source>
</evidence>
<dbReference type="PATRIC" id="fig|136857.5.peg.2100"/>
<keyword evidence="10" id="KW-1185">Reference proteome</keyword>
<dbReference type="InterPro" id="IPR012338">
    <property type="entry name" value="Beta-lactam/transpept-like"/>
</dbReference>
<dbReference type="Proteomes" id="UP000035540">
    <property type="component" value="Chromosome"/>
</dbReference>
<dbReference type="GO" id="GO:0006543">
    <property type="term" value="P:L-glutamine catabolic process"/>
    <property type="evidence" value="ECO:0007669"/>
    <property type="project" value="TreeGrafter"/>
</dbReference>
<dbReference type="AlphaFoldDB" id="A0A0G3HC63"/>
<feature type="binding site" evidence="7">
    <location>
        <position position="199"/>
    </location>
    <ligand>
        <name>substrate</name>
    </ligand>
</feature>
<dbReference type="PANTHER" id="PTHR12544">
    <property type="entry name" value="GLUTAMINASE"/>
    <property type="match status" value="1"/>
</dbReference>
<dbReference type="EMBL" id="CP011545">
    <property type="protein sequence ID" value="AKK09538.1"/>
    <property type="molecule type" value="Genomic_DNA"/>
</dbReference>
<gene>
    <name evidence="7 9" type="primary">glsA</name>
    <name evidence="9" type="ORF">CTEST_10590</name>
</gene>
<feature type="binding site" evidence="7">
    <location>
        <position position="149"/>
    </location>
    <ligand>
        <name>substrate</name>
    </ligand>
</feature>
<evidence type="ECO:0000259" key="8">
    <source>
        <dbReference type="PROSITE" id="PS50801"/>
    </source>
</evidence>
<dbReference type="NCBIfam" id="NF002134">
    <property type="entry name" value="PRK00971.1-4"/>
    <property type="match status" value="1"/>
</dbReference>
<dbReference type="KEGG" id="cted:CTEST_10590"/>
<comment type="subunit">
    <text evidence="2 7">Homotetramer.</text>
</comment>
<dbReference type="Gene3D" id="3.30.750.24">
    <property type="entry name" value="STAS domain"/>
    <property type="match status" value="2"/>
</dbReference>
<keyword evidence="4 7" id="KW-0378">Hydrolase</keyword>
<dbReference type="STRING" id="136857.CTEST_10590"/>
<reference evidence="10" key="2">
    <citation type="submission" date="2015-05" db="EMBL/GenBank/DDBJ databases">
        <title>Complete genome sequence of Corynebacterium testudinoris DSM 44614, recovered from necrotic lesions in the mouth of a tortoise.</title>
        <authorList>
            <person name="Ruckert C."/>
            <person name="Albersmeier A."/>
            <person name="Winkler A."/>
            <person name="Tauch A."/>
        </authorList>
    </citation>
    <scope>NUCLEOTIDE SEQUENCE [LARGE SCALE GENOMIC DNA]</scope>
    <source>
        <strain evidence="10">DSM 44614</strain>
    </source>
</reference>
<dbReference type="PROSITE" id="PS50801">
    <property type="entry name" value="STAS"/>
    <property type="match status" value="1"/>
</dbReference>
<keyword evidence="7" id="KW-0007">Acetylation</keyword>
<dbReference type="HAMAP" id="MF_00313">
    <property type="entry name" value="Glutaminase"/>
    <property type="match status" value="1"/>
</dbReference>
<sequence length="501" mass="53797">MHRPRVEVTARVDMPVLRGDDVTVALAMARHMLGDEGSYLRALVSGEAPTRAKIILDINDDESGGWARHVVQLSRRRATVSKLNDMQTPIPEYLADLLDDVRDQDGGDVASYIPELAAADPSRLAIAFCTTSGHVYSAGDADVEFTIQSISKPFVYALAVQELGADAVAEVVGMEPSGEAFNELSLDDNDKHPVNPMINAGAIAVNQLINGEDSTVEERVEKIRVLFSRLAGRELTMDSSLCSSELEGADRNLSIAHMLRSYDIIHDDAHDAVTSYTGQCAILVTVRDLAIMAATLANGGTQPITGEHILDPKTCRLTLAVMSSAGMYDGAGRWMANVGIPAKSGVAGGLIGNLPGQLGIATLSPRLDAQGNSHRGVKIFERLSEDMGMHLMASDYYSAPGIRSITRDGDHTIVRLQGTINFSAAESILHDLTSQTLGGSEMVLDISRVTSFNLVGRRMVKEGLRRFREQGFDVAVYDPEGVLTDLEFSDGTTADTVGALV</sequence>
<evidence type="ECO:0000256" key="5">
    <source>
        <dbReference type="ARBA" id="ARBA00049534"/>
    </source>
</evidence>
<dbReference type="SUPFAM" id="SSF56601">
    <property type="entry name" value="beta-lactamase/transpeptidase-like"/>
    <property type="match status" value="1"/>
</dbReference>
<protein>
    <recommendedName>
        <fullName evidence="6 7">Glutaminase</fullName>
        <ecNumber evidence="3 7">3.5.1.2</ecNumber>
    </recommendedName>
</protein>
<feature type="binding site" evidence="7">
    <location>
        <position position="252"/>
    </location>
    <ligand>
        <name>substrate</name>
    </ligand>
</feature>
<name>A0A0G3HC63_9CORY</name>
<comment type="catalytic activity">
    <reaction evidence="5 7">
        <text>L-glutamine + H2O = L-glutamate + NH4(+)</text>
        <dbReference type="Rhea" id="RHEA:15889"/>
        <dbReference type="ChEBI" id="CHEBI:15377"/>
        <dbReference type="ChEBI" id="CHEBI:28938"/>
        <dbReference type="ChEBI" id="CHEBI:29985"/>
        <dbReference type="ChEBI" id="CHEBI:58359"/>
        <dbReference type="EC" id="3.5.1.2"/>
    </reaction>
</comment>
<evidence type="ECO:0000313" key="10">
    <source>
        <dbReference type="Proteomes" id="UP000035540"/>
    </source>
</evidence>
<feature type="domain" description="STAS" evidence="8">
    <location>
        <begin position="413"/>
        <end position="476"/>
    </location>
</feature>
<accession>A0A0G3HC63</accession>
<feature type="binding site" evidence="7">
    <location>
        <position position="276"/>
    </location>
    <ligand>
        <name>substrate</name>
    </ligand>
</feature>
<organism evidence="9 10">
    <name type="scientific">Corynebacterium testudinoris</name>
    <dbReference type="NCBI Taxonomy" id="136857"/>
    <lineage>
        <taxon>Bacteria</taxon>
        <taxon>Bacillati</taxon>
        <taxon>Actinomycetota</taxon>
        <taxon>Actinomycetes</taxon>
        <taxon>Mycobacteriales</taxon>
        <taxon>Corynebacteriaceae</taxon>
        <taxon>Corynebacterium</taxon>
    </lineage>
</organism>
<feature type="binding site" evidence="7">
    <location>
        <position position="328"/>
    </location>
    <ligand>
        <name>substrate</name>
    </ligand>
</feature>
<dbReference type="PANTHER" id="PTHR12544:SF29">
    <property type="entry name" value="GLUTAMINASE"/>
    <property type="match status" value="1"/>
</dbReference>
<dbReference type="Pfam" id="PF01740">
    <property type="entry name" value="STAS"/>
    <property type="match status" value="1"/>
</dbReference>
<evidence type="ECO:0000313" key="9">
    <source>
        <dbReference type="EMBL" id="AKK09538.1"/>
    </source>
</evidence>
<dbReference type="FunFam" id="3.40.710.10:FF:000005">
    <property type="entry name" value="Glutaminase"/>
    <property type="match status" value="1"/>
</dbReference>
<evidence type="ECO:0000256" key="3">
    <source>
        <dbReference type="ARBA" id="ARBA00012918"/>
    </source>
</evidence>
<dbReference type="Gene3D" id="3.40.710.10">
    <property type="entry name" value="DD-peptidase/beta-lactamase superfamily"/>
    <property type="match status" value="1"/>
</dbReference>
<dbReference type="InterPro" id="IPR036513">
    <property type="entry name" value="STAS_dom_sf"/>
</dbReference>
<dbReference type="EC" id="3.5.1.2" evidence="3 7"/>
<dbReference type="InterPro" id="IPR002645">
    <property type="entry name" value="STAS_dom"/>
</dbReference>
<dbReference type="InterPro" id="IPR015868">
    <property type="entry name" value="Glutaminase"/>
</dbReference>
<feature type="binding site" evidence="7">
    <location>
        <position position="245"/>
    </location>
    <ligand>
        <name>substrate</name>
    </ligand>
</feature>
<feature type="binding site" evidence="7">
    <location>
        <position position="346"/>
    </location>
    <ligand>
        <name>substrate</name>
    </ligand>
</feature>
<reference evidence="9 10" key="1">
    <citation type="journal article" date="2015" name="Genome Announc.">
        <title>Complete Genome Sequence of the Type Strain Corynebacterium testudinoris DSM 44614, Recovered from Necrotic Lesions in the Mouth of a Tortoise.</title>
        <authorList>
            <person name="Ruckert C."/>
            <person name="Kriete M."/>
            <person name="Jaenicke S."/>
            <person name="Winkler A."/>
            <person name="Tauch A."/>
        </authorList>
    </citation>
    <scope>NUCLEOTIDE SEQUENCE [LARGE SCALE GENOMIC DNA]</scope>
    <source>
        <strain evidence="9 10">DSM 44614</strain>
    </source>
</reference>
<proteinExistence type="inferred from homology"/>
<dbReference type="GO" id="GO:0006537">
    <property type="term" value="P:glutamate biosynthetic process"/>
    <property type="evidence" value="ECO:0007669"/>
    <property type="project" value="TreeGrafter"/>
</dbReference>
<evidence type="ECO:0000256" key="7">
    <source>
        <dbReference type="HAMAP-Rule" id="MF_00313"/>
    </source>
</evidence>
<comment type="similarity">
    <text evidence="1 7">Belongs to the glutaminase family.</text>
</comment>
<dbReference type="NCBIfam" id="TIGR03814">
    <property type="entry name" value="Gln_ase"/>
    <property type="match status" value="1"/>
</dbReference>